<accession>A0A1A5YGV8</accession>
<dbReference type="Proteomes" id="UP000092024">
    <property type="component" value="Unassembled WGS sequence"/>
</dbReference>
<proteinExistence type="predicted"/>
<dbReference type="AlphaFoldDB" id="A0A1A5YGV8"/>
<sequence>MRLKEVAEKLTEEQLLNCEYFWLKGSVEGSLTAVDWDEALRLAASGKPLEELSAAELQVLQLHMDLHGASPVEEEALVVILRERSALTGAEIRLGLDALERGGFLFALGKAWGERFIFAPSDLYAALLPCLLPLSASSSPCCGDVYPAASLQAGQAGTGTGGTLPLGRALLYGLSRLSREPSAGFTAKGVLSRKMSDRLERAFPFSRDALQAFGFGVKEECGYSPSVALLLEAALGLRLLIAGDKGFCINEVALELWLKQDEQAREIELRSWLCDLIFPAAGAAAHCGARMCRIQDGSWRRVQDLYAEPRFVDDIAAGEGREAVMEQLQYAQNWLDLFCECGWLESGYIEGEKPEAVFRWRPFSHVIENEVMLQPDGEILAGPQISGSIRWQLEEIADRVSDDWFTLYRLSENRLHWKLGRGAQLEEIEAILQNISGRESLPEAVHNMLQQWHQSWVHKGSKRSSFCGIEKSGPQKSGESLQSSYSSQPCFLEIIRLPNQQRSQQFPGIPQQTVPMRLEQDRAGLYRLEINRDMHHAFSEKIAAVPAMWLKQRRSYHPSTSRELIAKAISLETAVELSLEGRSVLFIPEATEQRGNEWAVSGRLYGERKLENHVLGPEQWDEIRLVLPTEAANGRKRQ</sequence>
<reference evidence="1 2" key="1">
    <citation type="submission" date="2016-05" db="EMBL/GenBank/DDBJ databases">
        <title>Paenibacillus oryzae. sp. nov., isolated from the rice root.</title>
        <authorList>
            <person name="Zhang J."/>
            <person name="Zhang X."/>
        </authorList>
    </citation>
    <scope>NUCLEOTIDE SEQUENCE [LARGE SCALE GENOMIC DNA]</scope>
    <source>
        <strain evidence="1 2">1DrF-4</strain>
    </source>
</reference>
<gene>
    <name evidence="1" type="ORF">A7K91_04720</name>
</gene>
<evidence type="ECO:0000313" key="2">
    <source>
        <dbReference type="Proteomes" id="UP000092024"/>
    </source>
</evidence>
<organism evidence="1 2">
    <name type="scientific">Paenibacillus oryzae</name>
    <dbReference type="NCBI Taxonomy" id="1844972"/>
    <lineage>
        <taxon>Bacteria</taxon>
        <taxon>Bacillati</taxon>
        <taxon>Bacillota</taxon>
        <taxon>Bacilli</taxon>
        <taxon>Bacillales</taxon>
        <taxon>Paenibacillaceae</taxon>
        <taxon>Paenibacillus</taxon>
    </lineage>
</organism>
<dbReference type="RefSeq" id="WP_068684027.1">
    <property type="nucleotide sequence ID" value="NZ_LYPA01000064.1"/>
</dbReference>
<dbReference type="STRING" id="1844972.A7K91_04720"/>
<comment type="caution">
    <text evidence="1">The sequence shown here is derived from an EMBL/GenBank/DDBJ whole genome shotgun (WGS) entry which is preliminary data.</text>
</comment>
<keyword evidence="2" id="KW-1185">Reference proteome</keyword>
<evidence type="ECO:0008006" key="3">
    <source>
        <dbReference type="Google" id="ProtNLM"/>
    </source>
</evidence>
<dbReference type="EMBL" id="LYPA01000064">
    <property type="protein sequence ID" value="OBR64886.1"/>
    <property type="molecule type" value="Genomic_DNA"/>
</dbReference>
<name>A0A1A5YGV8_9BACL</name>
<evidence type="ECO:0000313" key="1">
    <source>
        <dbReference type="EMBL" id="OBR64886.1"/>
    </source>
</evidence>
<protein>
    <recommendedName>
        <fullName evidence="3">Helicase XPB/Ssl2 N-terminal domain-containing protein</fullName>
    </recommendedName>
</protein>
<dbReference type="OrthoDB" id="2987331at2"/>